<sequence length="141" mass="15414">MKKTLLTAAIMSMAFSSTVFAHGVCDTTLHGYMENIKDEMRAMSSDVKAGDSESAVGHVEALISYFEKSRSEAPHKFSHDNLQGAELKAQTAEYQKVVDDTITILKELEGALKAGDSAKVRDLFGAIGEQRNLGHRSFKDC</sequence>
<dbReference type="Pfam" id="PF07361">
    <property type="entry name" value="Cytochrom_B562"/>
    <property type="match status" value="1"/>
</dbReference>
<keyword evidence="3" id="KW-1185">Reference proteome</keyword>
<dbReference type="AlphaFoldDB" id="A0A318VAY3"/>
<evidence type="ECO:0000313" key="2">
    <source>
        <dbReference type="EMBL" id="PYF84891.1"/>
    </source>
</evidence>
<reference evidence="2 3" key="1">
    <citation type="submission" date="2018-06" db="EMBL/GenBank/DDBJ databases">
        <title>Genomic Encyclopedia of Type Strains, Phase III (KMG-III): the genomes of soil and plant-associated and newly described type strains.</title>
        <authorList>
            <person name="Whitman W."/>
        </authorList>
    </citation>
    <scope>NUCLEOTIDE SEQUENCE [LARGE SCALE GENOMIC DNA]</scope>
    <source>
        <strain evidence="2 3">CECT 7730</strain>
    </source>
</reference>
<evidence type="ECO:0000313" key="3">
    <source>
        <dbReference type="Proteomes" id="UP000247551"/>
    </source>
</evidence>
<dbReference type="EMBL" id="QKLW01000001">
    <property type="protein sequence ID" value="PYF84891.1"/>
    <property type="molecule type" value="Genomic_DNA"/>
</dbReference>
<dbReference type="GO" id="GO:0005506">
    <property type="term" value="F:iron ion binding"/>
    <property type="evidence" value="ECO:0007669"/>
    <property type="project" value="InterPro"/>
</dbReference>
<dbReference type="InterPro" id="IPR009155">
    <property type="entry name" value="Cyt_b562"/>
</dbReference>
<dbReference type="RefSeq" id="WP_110572672.1">
    <property type="nucleotide sequence ID" value="NZ_QKLW01000001.1"/>
</dbReference>
<feature type="chain" id="PRO_5016261031" evidence="1">
    <location>
        <begin position="22"/>
        <end position="141"/>
    </location>
</feature>
<feature type="signal peptide" evidence="1">
    <location>
        <begin position="1"/>
        <end position="21"/>
    </location>
</feature>
<dbReference type="GO" id="GO:0009055">
    <property type="term" value="F:electron transfer activity"/>
    <property type="evidence" value="ECO:0007669"/>
    <property type="project" value="InterPro"/>
</dbReference>
<accession>A0A318VAY3</accession>
<name>A0A318VAY3_9GAMM</name>
<comment type="caution">
    <text evidence="2">The sequence shown here is derived from an EMBL/GenBank/DDBJ whole genome shotgun (WGS) entry which is preliminary data.</text>
</comment>
<dbReference type="GO" id="GO:0042597">
    <property type="term" value="C:periplasmic space"/>
    <property type="evidence" value="ECO:0007669"/>
    <property type="project" value="InterPro"/>
</dbReference>
<gene>
    <name evidence="2" type="ORF">DFP75_101933</name>
</gene>
<organism evidence="2 3">
    <name type="scientific">Marinomonas alcarazii</name>
    <dbReference type="NCBI Taxonomy" id="491949"/>
    <lineage>
        <taxon>Bacteria</taxon>
        <taxon>Pseudomonadati</taxon>
        <taxon>Pseudomonadota</taxon>
        <taxon>Gammaproteobacteria</taxon>
        <taxon>Oceanospirillales</taxon>
        <taxon>Oceanospirillaceae</taxon>
        <taxon>Marinomonas</taxon>
    </lineage>
</organism>
<dbReference type="GO" id="GO:0020037">
    <property type="term" value="F:heme binding"/>
    <property type="evidence" value="ECO:0007669"/>
    <property type="project" value="InterPro"/>
</dbReference>
<proteinExistence type="predicted"/>
<protein>
    <submittedName>
        <fullName evidence="2">Cytochrome b562</fullName>
    </submittedName>
</protein>
<keyword evidence="1" id="KW-0732">Signal</keyword>
<dbReference type="Gene3D" id="1.20.120.10">
    <property type="entry name" value="Cytochrome c/b562"/>
    <property type="match status" value="1"/>
</dbReference>
<dbReference type="GO" id="GO:0022900">
    <property type="term" value="P:electron transport chain"/>
    <property type="evidence" value="ECO:0007669"/>
    <property type="project" value="InterPro"/>
</dbReference>
<evidence type="ECO:0000256" key="1">
    <source>
        <dbReference type="SAM" id="SignalP"/>
    </source>
</evidence>
<dbReference type="Proteomes" id="UP000247551">
    <property type="component" value="Unassembled WGS sequence"/>
</dbReference>